<keyword evidence="6" id="KW-0999">Mitochondrion inner membrane</keyword>
<feature type="region of interest" description="Disordered" evidence="12">
    <location>
        <begin position="43"/>
        <end position="64"/>
    </location>
</feature>
<evidence type="ECO:0000256" key="1">
    <source>
        <dbReference type="ARBA" id="ARBA00000156"/>
    </source>
</evidence>
<dbReference type="SUPFAM" id="SSF144091">
    <property type="entry name" value="Rhomboid-like"/>
    <property type="match status" value="1"/>
</dbReference>
<dbReference type="GO" id="GO:0004252">
    <property type="term" value="F:serine-type endopeptidase activity"/>
    <property type="evidence" value="ECO:0007669"/>
    <property type="project" value="InterPro"/>
</dbReference>
<evidence type="ECO:0000256" key="7">
    <source>
        <dbReference type="ARBA" id="ARBA00022801"/>
    </source>
</evidence>
<dbReference type="EMBL" id="GADI01000349">
    <property type="protein sequence ID" value="JAA73459.1"/>
    <property type="molecule type" value="mRNA"/>
</dbReference>
<evidence type="ECO:0000256" key="5">
    <source>
        <dbReference type="ARBA" id="ARBA00022692"/>
    </source>
</evidence>
<dbReference type="GO" id="GO:0005743">
    <property type="term" value="C:mitochondrial inner membrane"/>
    <property type="evidence" value="ECO:0007669"/>
    <property type="project" value="UniProtKB-SubCell"/>
</dbReference>
<name>A0A0K8RS08_IXORI</name>
<sequence length="342" mass="38129">EVHASPKRNMVLFSRAIAQACCRTPCRSVHPWTRAPQRLFQRQARQPGTEQPRAHLVQPQQGGTGSRTLTKSLLFALGCSGASFVGASIWQYENMRHEAKVYLENRRVRPFARDYKYGAFRQQLNQWYNGLSEGTKVAYAIIGVNVAVFLMWRVPRLQPTMVRYFSSNPASRSVCLPMVLSTFSHSSLVHLCANMLVLTSFAPAAVALWGKEQFVAMYLSAGVLSSFASYLHKVATKRPAMSLGASGAILAVIAAMCVQYPDAQLAIIFLPFFTFSAGMALKAIVTMDVAGILLKWQLLDHAAHLGGSIFGIAYILYGQEVWKRREVVMKTWHDISFYIRGN</sequence>
<keyword evidence="7" id="KW-0378">Hydrolase</keyword>
<dbReference type="AlphaFoldDB" id="A0A0K8RS08"/>
<evidence type="ECO:0000256" key="2">
    <source>
        <dbReference type="ARBA" id="ARBA00004448"/>
    </source>
</evidence>
<evidence type="ECO:0000256" key="4">
    <source>
        <dbReference type="ARBA" id="ARBA00013039"/>
    </source>
</evidence>
<dbReference type="Gene3D" id="1.20.1540.10">
    <property type="entry name" value="Rhomboid-like"/>
    <property type="match status" value="1"/>
</dbReference>
<evidence type="ECO:0000259" key="14">
    <source>
        <dbReference type="Pfam" id="PF01694"/>
    </source>
</evidence>
<evidence type="ECO:0000256" key="11">
    <source>
        <dbReference type="ARBA" id="ARBA00023136"/>
    </source>
</evidence>
<dbReference type="InterPro" id="IPR050925">
    <property type="entry name" value="Rhomboid_protease_S54"/>
</dbReference>
<dbReference type="Pfam" id="PF01694">
    <property type="entry name" value="Rhomboid"/>
    <property type="match status" value="1"/>
</dbReference>
<keyword evidence="5 13" id="KW-0812">Transmembrane</keyword>
<feature type="transmembrane region" description="Helical" evidence="13">
    <location>
        <begin position="243"/>
        <end position="261"/>
    </location>
</feature>
<evidence type="ECO:0000256" key="12">
    <source>
        <dbReference type="SAM" id="MobiDB-lite"/>
    </source>
</evidence>
<comment type="similarity">
    <text evidence="3">Belongs to the peptidase S54 family.</text>
</comment>
<dbReference type="PANTHER" id="PTHR43731">
    <property type="entry name" value="RHOMBOID PROTEASE"/>
    <property type="match status" value="1"/>
</dbReference>
<comment type="subcellular location">
    <subcellularLocation>
        <location evidence="2">Mitochondrion inner membrane</location>
        <topology evidence="2">Multi-pass membrane protein</topology>
    </subcellularLocation>
</comment>
<dbReference type="EC" id="3.4.21.105" evidence="4"/>
<dbReference type="GO" id="GO:0006465">
    <property type="term" value="P:signal peptide processing"/>
    <property type="evidence" value="ECO:0007669"/>
    <property type="project" value="TreeGrafter"/>
</dbReference>
<protein>
    <recommendedName>
        <fullName evidence="4">rhomboid protease</fullName>
        <ecNumber evidence="4">3.4.21.105</ecNumber>
    </recommendedName>
</protein>
<proteinExistence type="evidence at transcript level"/>
<keyword evidence="10" id="KW-0496">Mitochondrion</keyword>
<feature type="transmembrane region" description="Helical" evidence="13">
    <location>
        <begin position="73"/>
        <end position="92"/>
    </location>
</feature>
<evidence type="ECO:0000256" key="8">
    <source>
        <dbReference type="ARBA" id="ARBA00022946"/>
    </source>
</evidence>
<feature type="transmembrane region" description="Helical" evidence="13">
    <location>
        <begin position="267"/>
        <end position="286"/>
    </location>
</feature>
<organism evidence="15">
    <name type="scientific">Ixodes ricinus</name>
    <name type="common">Common tick</name>
    <name type="synonym">Acarus ricinus</name>
    <dbReference type="NCBI Taxonomy" id="34613"/>
    <lineage>
        <taxon>Eukaryota</taxon>
        <taxon>Metazoa</taxon>
        <taxon>Ecdysozoa</taxon>
        <taxon>Arthropoda</taxon>
        <taxon>Chelicerata</taxon>
        <taxon>Arachnida</taxon>
        <taxon>Acari</taxon>
        <taxon>Parasitiformes</taxon>
        <taxon>Ixodida</taxon>
        <taxon>Ixodoidea</taxon>
        <taxon>Ixodidae</taxon>
        <taxon>Ixodinae</taxon>
        <taxon>Ixodes</taxon>
    </lineage>
</organism>
<reference evidence="15" key="1">
    <citation type="submission" date="2012-12" db="EMBL/GenBank/DDBJ databases">
        <title>Identification and characterization of a phenylalanine ammonia-lyase gene family in Isatis indigotica Fort.</title>
        <authorList>
            <person name="Liu Q."/>
            <person name="Chen J."/>
            <person name="Zhou X."/>
            <person name="Di P."/>
            <person name="Xiao Y."/>
            <person name="Xuan H."/>
            <person name="Zhang L."/>
            <person name="Chen W."/>
        </authorList>
    </citation>
    <scope>NUCLEOTIDE SEQUENCE</scope>
    <source>
        <tissue evidence="15">Salivary gland</tissue>
    </source>
</reference>
<feature type="non-terminal residue" evidence="15">
    <location>
        <position position="1"/>
    </location>
</feature>
<evidence type="ECO:0000256" key="9">
    <source>
        <dbReference type="ARBA" id="ARBA00022989"/>
    </source>
</evidence>
<evidence type="ECO:0000256" key="6">
    <source>
        <dbReference type="ARBA" id="ARBA00022792"/>
    </source>
</evidence>
<comment type="catalytic activity">
    <reaction evidence="1">
        <text>Cleaves type-1 transmembrane domains using a catalytic dyad composed of serine and histidine that are contributed by different transmembrane domains.</text>
        <dbReference type="EC" id="3.4.21.105"/>
    </reaction>
</comment>
<evidence type="ECO:0000313" key="15">
    <source>
        <dbReference type="EMBL" id="JAA73459.1"/>
    </source>
</evidence>
<evidence type="ECO:0000256" key="3">
    <source>
        <dbReference type="ARBA" id="ARBA00009045"/>
    </source>
</evidence>
<dbReference type="FunFam" id="1.20.1540.10:FF:000005">
    <property type="entry name" value="Presenilins-associated rhomboid-like protein, mitochondrial"/>
    <property type="match status" value="1"/>
</dbReference>
<dbReference type="InterPro" id="IPR035952">
    <property type="entry name" value="Rhomboid-like_sf"/>
</dbReference>
<keyword evidence="8" id="KW-0809">Transit peptide</keyword>
<feature type="domain" description="Peptidase S54 rhomboid" evidence="14">
    <location>
        <begin position="178"/>
        <end position="317"/>
    </location>
</feature>
<evidence type="ECO:0000256" key="10">
    <source>
        <dbReference type="ARBA" id="ARBA00023128"/>
    </source>
</evidence>
<evidence type="ECO:0000256" key="13">
    <source>
        <dbReference type="SAM" id="Phobius"/>
    </source>
</evidence>
<feature type="transmembrane region" description="Helical" evidence="13">
    <location>
        <begin position="137"/>
        <end position="154"/>
    </location>
</feature>
<dbReference type="PANTHER" id="PTHR43731:SF14">
    <property type="entry name" value="PRESENILIN-ASSOCIATED RHOMBOID-LIKE PROTEIN, MITOCHONDRIAL"/>
    <property type="match status" value="1"/>
</dbReference>
<feature type="transmembrane region" description="Helical" evidence="13">
    <location>
        <begin position="298"/>
        <end position="317"/>
    </location>
</feature>
<keyword evidence="11 13" id="KW-0472">Membrane</keyword>
<dbReference type="InterPro" id="IPR022764">
    <property type="entry name" value="Peptidase_S54_rhomboid_dom"/>
</dbReference>
<accession>A0A0K8RS08</accession>
<keyword evidence="9 13" id="KW-1133">Transmembrane helix</keyword>
<feature type="transmembrane region" description="Helical" evidence="13">
    <location>
        <begin position="188"/>
        <end position="209"/>
    </location>
</feature>